<reference evidence="1" key="1">
    <citation type="journal article" date="2014" name="Int. J. Syst. Evol. Microbiol.">
        <title>Complete genome sequence of Corynebacterium casei LMG S-19264T (=DSM 44701T), isolated from a smear-ripened cheese.</title>
        <authorList>
            <consortium name="US DOE Joint Genome Institute (JGI-PGF)"/>
            <person name="Walter F."/>
            <person name="Albersmeier A."/>
            <person name="Kalinowski J."/>
            <person name="Ruckert C."/>
        </authorList>
    </citation>
    <scope>NUCLEOTIDE SEQUENCE</scope>
    <source>
        <strain evidence="1">NBRC 108769</strain>
    </source>
</reference>
<name>A0AA37SLA0_9BACT</name>
<sequence>MHAQIGPKKIIKKDLVKKERPVESDIKPSFMKTECEIYLDELKKLMLGMIKAPVGSRVNLSTLYPKAGIIRNWSTSQYGNYNLMTFNNSVEGWTESSSPVTSLQDPVQFKAQIHNISFFFENSELLCGFSFDAGDYSNVVKVDDIFYMNSPVSNVDTFMKVKYADGSHKIIRFSVSECFDPRCSLPERPYQFIQD</sequence>
<organism evidence="1 2">
    <name type="scientific">Portibacter lacus</name>
    <dbReference type="NCBI Taxonomy" id="1099794"/>
    <lineage>
        <taxon>Bacteria</taxon>
        <taxon>Pseudomonadati</taxon>
        <taxon>Bacteroidota</taxon>
        <taxon>Saprospiria</taxon>
        <taxon>Saprospirales</taxon>
        <taxon>Haliscomenobacteraceae</taxon>
        <taxon>Portibacter</taxon>
    </lineage>
</organism>
<dbReference type="AlphaFoldDB" id="A0AA37SLA0"/>
<evidence type="ECO:0000313" key="2">
    <source>
        <dbReference type="Proteomes" id="UP001156666"/>
    </source>
</evidence>
<gene>
    <name evidence="1" type="ORF">GCM10007940_11980</name>
</gene>
<reference evidence="1" key="2">
    <citation type="submission" date="2023-01" db="EMBL/GenBank/DDBJ databases">
        <title>Draft genome sequence of Portibacter lacus strain NBRC 108769.</title>
        <authorList>
            <person name="Sun Q."/>
            <person name="Mori K."/>
        </authorList>
    </citation>
    <scope>NUCLEOTIDE SEQUENCE</scope>
    <source>
        <strain evidence="1">NBRC 108769</strain>
    </source>
</reference>
<keyword evidence="2" id="KW-1185">Reference proteome</keyword>
<proteinExistence type="predicted"/>
<dbReference type="EMBL" id="BSOH01000006">
    <property type="protein sequence ID" value="GLR16583.1"/>
    <property type="molecule type" value="Genomic_DNA"/>
</dbReference>
<comment type="caution">
    <text evidence="1">The sequence shown here is derived from an EMBL/GenBank/DDBJ whole genome shotgun (WGS) entry which is preliminary data.</text>
</comment>
<protein>
    <submittedName>
        <fullName evidence="1">Uncharacterized protein</fullName>
    </submittedName>
</protein>
<evidence type="ECO:0000313" key="1">
    <source>
        <dbReference type="EMBL" id="GLR16583.1"/>
    </source>
</evidence>
<accession>A0AA37SLA0</accession>
<dbReference type="Proteomes" id="UP001156666">
    <property type="component" value="Unassembled WGS sequence"/>
</dbReference>